<gene>
    <name evidence="2" type="ORF">M2350_000017</name>
</gene>
<feature type="transmembrane region" description="Helical" evidence="1">
    <location>
        <begin position="16"/>
        <end position="38"/>
    </location>
</feature>
<evidence type="ECO:0000256" key="1">
    <source>
        <dbReference type="SAM" id="Phobius"/>
    </source>
</evidence>
<accession>A0ABT2EKY7</accession>
<dbReference type="InterPro" id="IPR012902">
    <property type="entry name" value="N_methyl_site"/>
</dbReference>
<comment type="caution">
    <text evidence="2">The sequence shown here is derived from an EMBL/GenBank/DDBJ whole genome shotgun (WGS) entry which is preliminary data.</text>
</comment>
<dbReference type="NCBIfam" id="TIGR02532">
    <property type="entry name" value="IV_pilin_GFxxxE"/>
    <property type="match status" value="1"/>
</dbReference>
<dbReference type="InterPro" id="IPR045584">
    <property type="entry name" value="Pilin-like"/>
</dbReference>
<dbReference type="Proteomes" id="UP001204798">
    <property type="component" value="Unassembled WGS sequence"/>
</dbReference>
<keyword evidence="1" id="KW-1133">Transmembrane helix</keyword>
<keyword evidence="1" id="KW-0472">Membrane</keyword>
<evidence type="ECO:0000313" key="3">
    <source>
        <dbReference type="Proteomes" id="UP001204798"/>
    </source>
</evidence>
<evidence type="ECO:0000313" key="2">
    <source>
        <dbReference type="EMBL" id="MCS3917620.1"/>
    </source>
</evidence>
<protein>
    <submittedName>
        <fullName evidence="2">Prepilin-type N-terminal cleavage/methylation domain-containing protein/prepilin-type processing-associated H-X9-DG protein</fullName>
    </submittedName>
</protein>
<dbReference type="EMBL" id="JANUCP010000001">
    <property type="protein sequence ID" value="MCS3917620.1"/>
    <property type="molecule type" value="Genomic_DNA"/>
</dbReference>
<proteinExistence type="predicted"/>
<dbReference type="Pfam" id="PF07963">
    <property type="entry name" value="N_methyl"/>
    <property type="match status" value="1"/>
</dbReference>
<dbReference type="PROSITE" id="PS00409">
    <property type="entry name" value="PROKAR_NTER_METHYL"/>
    <property type="match status" value="1"/>
</dbReference>
<organism evidence="2 3">
    <name type="scientific">Candidatus Fervidibacter sacchari</name>
    <dbReference type="NCBI Taxonomy" id="1448929"/>
    <lineage>
        <taxon>Bacteria</taxon>
        <taxon>Candidatus Fervidibacterota</taxon>
        <taxon>Candidatus Fervidibacter</taxon>
    </lineage>
</organism>
<dbReference type="PANTHER" id="PTHR30093">
    <property type="entry name" value="GENERAL SECRETION PATHWAY PROTEIN G"/>
    <property type="match status" value="1"/>
</dbReference>
<dbReference type="RefSeq" id="WP_018196601.1">
    <property type="nucleotide sequence ID" value="NZ_CP130454.1"/>
</dbReference>
<keyword evidence="3" id="KW-1185">Reference proteome</keyword>
<dbReference type="Gene3D" id="3.30.700.10">
    <property type="entry name" value="Glycoprotein, Type 4 Pilin"/>
    <property type="match status" value="1"/>
</dbReference>
<dbReference type="SUPFAM" id="SSF54523">
    <property type="entry name" value="Pili subunits"/>
    <property type="match status" value="1"/>
</dbReference>
<sequence>MGRLKEFRGVRKGFTLIELLVVITIIAILASILFPVFARARERARQSQCLSNMRNILQATAQYSQDFDERFPFWRTPCWVGGPGWLYDAPIPAKLDPHLRNRQIYLCPSTARDWSWPLEGGRTGWGWACGRGYGTHPAIRRSDWLYLTHYGYNEFVQNDAEGYGKHATIKRASEFVIWGDSEAAFFTPWGYNQPWGISPAGIVRRLAFPEVYPPPLDTDPRADEFATRHSGGSILGFADSHAKWYPWRQIRMARPYSPVGPLGGTLRFMICDEVPDARCLRNDFWWW</sequence>
<name>A0ABT2EKY7_9BACT</name>
<reference evidence="2 3" key="1">
    <citation type="submission" date="2022-08" db="EMBL/GenBank/DDBJ databases">
        <title>Bacterial and archaeal communities from various locations to study Microbial Dark Matter (Phase II).</title>
        <authorList>
            <person name="Stepanauskas R."/>
        </authorList>
    </citation>
    <scope>NUCLEOTIDE SEQUENCE [LARGE SCALE GENOMIC DNA]</scope>
    <source>
        <strain evidence="2 3">PD1</strain>
    </source>
</reference>
<keyword evidence="1" id="KW-0812">Transmembrane</keyword>